<reference evidence="11 12" key="1">
    <citation type="submission" date="2014-02" db="EMBL/GenBank/DDBJ databases">
        <title>The genome sequence of Colletotrichum salicis CBS 607.94.</title>
        <authorList>
            <person name="Baroncelli R."/>
            <person name="Thon M.R."/>
        </authorList>
    </citation>
    <scope>NUCLEOTIDE SEQUENCE [LARGE SCALE GENOMIC DNA]</scope>
    <source>
        <strain evidence="11 12">CBS 607.94</strain>
    </source>
</reference>
<name>A0A135SW35_9PEZI</name>
<dbReference type="FunFam" id="1.20.1560.10:FF:000055">
    <property type="entry name" value="ABC multidrug transporter (Eurofung)"/>
    <property type="match status" value="1"/>
</dbReference>
<evidence type="ECO:0000259" key="10">
    <source>
        <dbReference type="PROSITE" id="PS50929"/>
    </source>
</evidence>
<keyword evidence="7 9" id="KW-1133">Transmembrane helix</keyword>
<keyword evidence="6" id="KW-0067">ATP-binding</keyword>
<proteinExistence type="predicted"/>
<evidence type="ECO:0000256" key="3">
    <source>
        <dbReference type="ARBA" id="ARBA00022475"/>
    </source>
</evidence>
<sequence length="531" mass="57784">MLAIRIVSSACPNESCPAASTASEFPGPIQALGQQVAFQTPASVAADVLTPVATLAVLLLSVLNHQRSPRPSTLLSLYLSASIMLGIARVRTLWLFSVRGPLPAIATAVLVFTLAVLVLESIEAKKRLAASDTRPDGKHATPEQSSGFWSRTCFAWLATTFYLGYSKVISLADLPGLDSNMESHVLHRKLTVAWDKYVSYGSGLIGAWALVYLGITVSNSVYQYHNLRFTTRLRGGLIALIYQQAVCTRDVDSGDITAVALMGTDVERIFGSMSMFHMTWGSLLDIAVASWLLGLQLSLACLAPILLVLIFIAAMSKISVASRTAQMRWIEKIQERLRVTATVLGDMKAVKMLGLTNVMSTTIQRLRTDEIDTSKSFRKLLVATLLLFPDGQPSALTPINLAPIVTFAVYVIISVFWKNETLLPAQAFASIALIGLLTTPVVMFIQLLPMVVQSFACFDRIQDFCNYGPRPATLDSQSSAFSSPSSTDINLVPLTNERGSEFSDSSQQLYAVSFKGDSFGWKKDQAVLHDL</sequence>
<comment type="caution">
    <text evidence="11">The sequence shown here is derived from an EMBL/GenBank/DDBJ whole genome shotgun (WGS) entry which is preliminary data.</text>
</comment>
<comment type="subcellular location">
    <subcellularLocation>
        <location evidence="1">Cell membrane</location>
        <topology evidence="1">Multi-pass membrane protein</topology>
    </subcellularLocation>
</comment>
<dbReference type="GO" id="GO:0140359">
    <property type="term" value="F:ABC-type transporter activity"/>
    <property type="evidence" value="ECO:0007669"/>
    <property type="project" value="InterPro"/>
</dbReference>
<evidence type="ECO:0000256" key="6">
    <source>
        <dbReference type="ARBA" id="ARBA00022840"/>
    </source>
</evidence>
<dbReference type="InterPro" id="IPR011527">
    <property type="entry name" value="ABC1_TM_dom"/>
</dbReference>
<feature type="non-terminal residue" evidence="11">
    <location>
        <position position="531"/>
    </location>
</feature>
<dbReference type="PANTHER" id="PTHR24223">
    <property type="entry name" value="ATP-BINDING CASSETTE SUB-FAMILY C"/>
    <property type="match status" value="1"/>
</dbReference>
<feature type="transmembrane region" description="Helical" evidence="9">
    <location>
        <begin position="102"/>
        <end position="119"/>
    </location>
</feature>
<evidence type="ECO:0000256" key="7">
    <source>
        <dbReference type="ARBA" id="ARBA00022989"/>
    </source>
</evidence>
<dbReference type="AlphaFoldDB" id="A0A135SW35"/>
<dbReference type="Proteomes" id="UP000070121">
    <property type="component" value="Unassembled WGS sequence"/>
</dbReference>
<dbReference type="OrthoDB" id="6500128at2759"/>
<keyword evidence="3" id="KW-1003">Cell membrane</keyword>
<accession>A0A135SW35</accession>
<evidence type="ECO:0000256" key="9">
    <source>
        <dbReference type="SAM" id="Phobius"/>
    </source>
</evidence>
<evidence type="ECO:0000256" key="2">
    <source>
        <dbReference type="ARBA" id="ARBA00022448"/>
    </source>
</evidence>
<gene>
    <name evidence="11" type="ORF">CSAL01_13629</name>
</gene>
<dbReference type="STRING" id="1209931.A0A135SW35"/>
<feature type="transmembrane region" description="Helical" evidence="9">
    <location>
        <begin position="75"/>
        <end position="96"/>
    </location>
</feature>
<feature type="transmembrane region" description="Helical" evidence="9">
    <location>
        <begin position="197"/>
        <end position="215"/>
    </location>
</feature>
<evidence type="ECO:0000256" key="5">
    <source>
        <dbReference type="ARBA" id="ARBA00022741"/>
    </source>
</evidence>
<dbReference type="GO" id="GO:0005886">
    <property type="term" value="C:plasma membrane"/>
    <property type="evidence" value="ECO:0007669"/>
    <property type="project" value="UniProtKB-SubCell"/>
</dbReference>
<dbReference type="PROSITE" id="PS50929">
    <property type="entry name" value="ABC_TM1F"/>
    <property type="match status" value="1"/>
</dbReference>
<dbReference type="GO" id="GO:0005524">
    <property type="term" value="F:ATP binding"/>
    <property type="evidence" value="ECO:0007669"/>
    <property type="project" value="UniProtKB-KW"/>
</dbReference>
<feature type="transmembrane region" description="Helical" evidence="9">
    <location>
        <begin position="423"/>
        <end position="445"/>
    </location>
</feature>
<evidence type="ECO:0000256" key="1">
    <source>
        <dbReference type="ARBA" id="ARBA00004651"/>
    </source>
</evidence>
<feature type="domain" description="ABC transmembrane type-1" evidence="10">
    <location>
        <begin position="200"/>
        <end position="453"/>
    </location>
</feature>
<keyword evidence="2" id="KW-0813">Transport</keyword>
<dbReference type="PANTHER" id="PTHR24223:SF404">
    <property type="entry name" value="ABC MULTIDRUG TRANSPORTER (EUROFUNG)-RELATED"/>
    <property type="match status" value="1"/>
</dbReference>
<dbReference type="InterPro" id="IPR036640">
    <property type="entry name" value="ABC1_TM_sf"/>
</dbReference>
<organism evidence="11 12">
    <name type="scientific">Colletotrichum salicis</name>
    <dbReference type="NCBI Taxonomy" id="1209931"/>
    <lineage>
        <taxon>Eukaryota</taxon>
        <taxon>Fungi</taxon>
        <taxon>Dikarya</taxon>
        <taxon>Ascomycota</taxon>
        <taxon>Pezizomycotina</taxon>
        <taxon>Sordariomycetes</taxon>
        <taxon>Hypocreomycetidae</taxon>
        <taxon>Glomerellales</taxon>
        <taxon>Glomerellaceae</taxon>
        <taxon>Colletotrichum</taxon>
        <taxon>Colletotrichum acutatum species complex</taxon>
    </lineage>
</organism>
<evidence type="ECO:0000313" key="12">
    <source>
        <dbReference type="Proteomes" id="UP000070121"/>
    </source>
</evidence>
<keyword evidence="12" id="KW-1185">Reference proteome</keyword>
<keyword evidence="8 9" id="KW-0472">Membrane</keyword>
<evidence type="ECO:0000313" key="11">
    <source>
        <dbReference type="EMBL" id="KXH40133.1"/>
    </source>
</evidence>
<evidence type="ECO:0000256" key="8">
    <source>
        <dbReference type="ARBA" id="ARBA00023136"/>
    </source>
</evidence>
<dbReference type="Gene3D" id="1.20.1560.10">
    <property type="entry name" value="ABC transporter type 1, transmembrane domain"/>
    <property type="match status" value="1"/>
</dbReference>
<protein>
    <submittedName>
        <fullName evidence="11">ABC transporter</fullName>
    </submittedName>
</protein>
<keyword evidence="5" id="KW-0547">Nucleotide-binding</keyword>
<dbReference type="SUPFAM" id="SSF90123">
    <property type="entry name" value="ABC transporter transmembrane region"/>
    <property type="match status" value="1"/>
</dbReference>
<evidence type="ECO:0000256" key="4">
    <source>
        <dbReference type="ARBA" id="ARBA00022692"/>
    </source>
</evidence>
<feature type="transmembrane region" description="Helical" evidence="9">
    <location>
        <begin position="395"/>
        <end position="417"/>
    </location>
</feature>
<dbReference type="EMBL" id="JFFI01002200">
    <property type="protein sequence ID" value="KXH40133.1"/>
    <property type="molecule type" value="Genomic_DNA"/>
</dbReference>
<keyword evidence="4 9" id="KW-0812">Transmembrane</keyword>
<feature type="transmembrane region" description="Helical" evidence="9">
    <location>
        <begin position="288"/>
        <end position="314"/>
    </location>
</feature>
<dbReference type="InterPro" id="IPR050173">
    <property type="entry name" value="ABC_transporter_C-like"/>
</dbReference>